<keyword evidence="2" id="KW-0472">Membrane</keyword>
<dbReference type="EMBL" id="JABMIG020000206">
    <property type="protein sequence ID" value="KAL3785922.1"/>
    <property type="molecule type" value="Genomic_DNA"/>
</dbReference>
<dbReference type="Proteomes" id="UP001516023">
    <property type="component" value="Unassembled WGS sequence"/>
</dbReference>
<keyword evidence="4" id="KW-1185">Reference proteome</keyword>
<keyword evidence="2" id="KW-1133">Transmembrane helix</keyword>
<name>A0ABD3PD96_9STRA</name>
<sequence>MTLMTTMSTGNFGRVFDGTTFTPVTPSNPTSTDQTLPIHPYTTNGPTKSSIFVSIPHFRDGKRCAVTLKNLFDSADHPERVYVGLIEQTDAEHPKEDPTCLEEYCSLLGHALKEHEAGYIHKGEKQADYDAVMASCPRVGGQIRSVRFHHLGAKGPVYARSFIRKLLGNEEFCMEIDAATEFAKGWDTKAIQQWTLTGNEYAVLSTIPLSAKERDRVESAGEVEVPRQCAIKVGSEGVPLYENHADGKAIGLKRPLLSYAPSSQFAFAKCHYETNVPHDPFAAQLLETERFPRFARLWTRGYDVYTPSENIVYSESVTLHPLHHMAGHGTNGERKWPPNDSERHDSHVRMKVLLGIHHGIGSGDASSLGGGSGTSIGGKISTARANLGIYGLGKRRTLDQLLEFTGIALPTNEASDKHGNDGHACANLVWVPYDSSISPRENLFDGTGKADDLDLDPIFPLRTLPDATGGQYDHPFLGNAAWKGPGPSSHESAHTSSDVPYSIVFLLWIGGLYIWYAMFIAKVTKRKRVSKSKSLKKSNRKDVKQPLSEREIKDV</sequence>
<feature type="compositionally biased region" description="Basic residues" evidence="1">
    <location>
        <begin position="530"/>
        <end position="539"/>
    </location>
</feature>
<evidence type="ECO:0000313" key="4">
    <source>
        <dbReference type="Proteomes" id="UP001516023"/>
    </source>
</evidence>
<feature type="region of interest" description="Disordered" evidence="1">
    <location>
        <begin position="530"/>
        <end position="555"/>
    </location>
</feature>
<organism evidence="3 4">
    <name type="scientific">Cyclotella cryptica</name>
    <dbReference type="NCBI Taxonomy" id="29204"/>
    <lineage>
        <taxon>Eukaryota</taxon>
        <taxon>Sar</taxon>
        <taxon>Stramenopiles</taxon>
        <taxon>Ochrophyta</taxon>
        <taxon>Bacillariophyta</taxon>
        <taxon>Coscinodiscophyceae</taxon>
        <taxon>Thalassiosirophycidae</taxon>
        <taxon>Stephanodiscales</taxon>
        <taxon>Stephanodiscaceae</taxon>
        <taxon>Cyclotella</taxon>
    </lineage>
</organism>
<protein>
    <submittedName>
        <fullName evidence="3">Uncharacterized protein</fullName>
    </submittedName>
</protein>
<dbReference type="InterPro" id="IPR021067">
    <property type="entry name" value="Glycosyltransferase"/>
</dbReference>
<feature type="compositionally biased region" description="Basic and acidic residues" evidence="1">
    <location>
        <begin position="540"/>
        <end position="555"/>
    </location>
</feature>
<dbReference type="AlphaFoldDB" id="A0ABD3PD96"/>
<evidence type="ECO:0000313" key="3">
    <source>
        <dbReference type="EMBL" id="KAL3785922.1"/>
    </source>
</evidence>
<keyword evidence="2" id="KW-0812">Transmembrane</keyword>
<reference evidence="3 4" key="1">
    <citation type="journal article" date="2020" name="G3 (Bethesda)">
        <title>Improved Reference Genome for Cyclotella cryptica CCMP332, a Model for Cell Wall Morphogenesis, Salinity Adaptation, and Lipid Production in Diatoms (Bacillariophyta).</title>
        <authorList>
            <person name="Roberts W.R."/>
            <person name="Downey K.M."/>
            <person name="Ruck E.C."/>
            <person name="Traller J.C."/>
            <person name="Alverson A.J."/>
        </authorList>
    </citation>
    <scope>NUCLEOTIDE SEQUENCE [LARGE SCALE GENOMIC DNA]</scope>
    <source>
        <strain evidence="3 4">CCMP332</strain>
    </source>
</reference>
<gene>
    <name evidence="3" type="ORF">HJC23_008117</name>
</gene>
<comment type="caution">
    <text evidence="3">The sequence shown here is derived from an EMBL/GenBank/DDBJ whole genome shotgun (WGS) entry which is preliminary data.</text>
</comment>
<feature type="transmembrane region" description="Helical" evidence="2">
    <location>
        <begin position="499"/>
        <end position="521"/>
    </location>
</feature>
<dbReference type="PANTHER" id="PTHR34496:SF6">
    <property type="entry name" value="GLYCOSYLTRANSFERASE 2-LIKE DOMAIN-CONTAINING PROTEIN"/>
    <property type="match status" value="1"/>
</dbReference>
<evidence type="ECO:0000256" key="2">
    <source>
        <dbReference type="SAM" id="Phobius"/>
    </source>
</evidence>
<proteinExistence type="predicted"/>
<evidence type="ECO:0000256" key="1">
    <source>
        <dbReference type="SAM" id="MobiDB-lite"/>
    </source>
</evidence>
<accession>A0ABD3PD96</accession>
<dbReference type="PANTHER" id="PTHR34496">
    <property type="entry name" value="GLCNAC TRANSFERASE-RELATED"/>
    <property type="match status" value="1"/>
</dbReference>
<dbReference type="Pfam" id="PF11397">
    <property type="entry name" value="GlcNAc"/>
    <property type="match status" value="1"/>
</dbReference>